<accession>A0ABS3WF73</accession>
<dbReference type="Proteomes" id="UP000670947">
    <property type="component" value="Unassembled WGS sequence"/>
</dbReference>
<organism evidence="1 2">
    <name type="scientific">Paenibacillus artemisiicola</name>
    <dbReference type="NCBI Taxonomy" id="1172618"/>
    <lineage>
        <taxon>Bacteria</taxon>
        <taxon>Bacillati</taxon>
        <taxon>Bacillota</taxon>
        <taxon>Bacilli</taxon>
        <taxon>Bacillales</taxon>
        <taxon>Paenibacillaceae</taxon>
        <taxon>Paenibacillus</taxon>
    </lineage>
</organism>
<keyword evidence="2" id="KW-1185">Reference proteome</keyword>
<gene>
    <name evidence="1" type="ORF">I8J29_22480</name>
</gene>
<dbReference type="RefSeq" id="WP_208849709.1">
    <property type="nucleotide sequence ID" value="NZ_JAGGDJ010000025.1"/>
</dbReference>
<comment type="caution">
    <text evidence="1">The sequence shown here is derived from an EMBL/GenBank/DDBJ whole genome shotgun (WGS) entry which is preliminary data.</text>
</comment>
<proteinExistence type="predicted"/>
<protein>
    <submittedName>
        <fullName evidence="1">Uncharacterized protein</fullName>
    </submittedName>
</protein>
<evidence type="ECO:0000313" key="1">
    <source>
        <dbReference type="EMBL" id="MBO7746974.1"/>
    </source>
</evidence>
<name>A0ABS3WF73_9BACL</name>
<reference evidence="1 2" key="1">
    <citation type="submission" date="2021-03" db="EMBL/GenBank/DDBJ databases">
        <title>Paenibacillus artemisicola MWE-103 whole genome sequence.</title>
        <authorList>
            <person name="Ham Y.J."/>
        </authorList>
    </citation>
    <scope>NUCLEOTIDE SEQUENCE [LARGE SCALE GENOMIC DNA]</scope>
    <source>
        <strain evidence="1 2">MWE-103</strain>
    </source>
</reference>
<sequence length="73" mass="7620">MQARPEAAKTTTCTPAFDWDDVRPAGYAGSKDVGLAFVVKDSNGSGRKGWLSCMGGIANGKDPAQFGDAILKN</sequence>
<evidence type="ECO:0000313" key="2">
    <source>
        <dbReference type="Proteomes" id="UP000670947"/>
    </source>
</evidence>
<dbReference type="EMBL" id="JAGGDJ010000025">
    <property type="protein sequence ID" value="MBO7746974.1"/>
    <property type="molecule type" value="Genomic_DNA"/>
</dbReference>